<dbReference type="EMBL" id="JAZHRV010000001">
    <property type="protein sequence ID" value="MEH2558202.1"/>
    <property type="molecule type" value="Genomic_DNA"/>
</dbReference>
<name>A0ABU8BJA6_9BRAD</name>
<evidence type="ECO:0000256" key="1">
    <source>
        <dbReference type="SAM" id="SignalP"/>
    </source>
</evidence>
<comment type="caution">
    <text evidence="2">The sequence shown here is derived from an EMBL/GenBank/DDBJ whole genome shotgun (WGS) entry which is preliminary data.</text>
</comment>
<accession>A0ABU8BJA6</accession>
<sequence length="144" mass="14483">MVSTMRALRTICAGVFLTGILAIAGSGAASAQVTASFNPITNQFGSTITLDTASCSPSGSIFPTFSINNNGTGSGTGTSSNGSMTCTVRYQSGSFGCQFQMQVSTFSSGFATAGAYKGSGGRPQCSVVTTSGPGDNFTASFKMQ</sequence>
<protein>
    <submittedName>
        <fullName evidence="2">Uncharacterized protein</fullName>
    </submittedName>
</protein>
<dbReference type="Proteomes" id="UP001364224">
    <property type="component" value="Unassembled WGS sequence"/>
</dbReference>
<evidence type="ECO:0000313" key="3">
    <source>
        <dbReference type="Proteomes" id="UP001364224"/>
    </source>
</evidence>
<keyword evidence="3" id="KW-1185">Reference proteome</keyword>
<feature type="signal peptide" evidence="1">
    <location>
        <begin position="1"/>
        <end position="31"/>
    </location>
</feature>
<keyword evidence="1" id="KW-0732">Signal</keyword>
<proteinExistence type="predicted"/>
<dbReference type="RefSeq" id="WP_334485103.1">
    <property type="nucleotide sequence ID" value="NZ_JAZHRV010000001.1"/>
</dbReference>
<evidence type="ECO:0000313" key="2">
    <source>
        <dbReference type="EMBL" id="MEH2558202.1"/>
    </source>
</evidence>
<feature type="chain" id="PRO_5046080862" evidence="1">
    <location>
        <begin position="32"/>
        <end position="144"/>
    </location>
</feature>
<organism evidence="2 3">
    <name type="scientific">Bradyrhizobium algeriense</name>
    <dbReference type="NCBI Taxonomy" id="634784"/>
    <lineage>
        <taxon>Bacteria</taxon>
        <taxon>Pseudomonadati</taxon>
        <taxon>Pseudomonadota</taxon>
        <taxon>Alphaproteobacteria</taxon>
        <taxon>Hyphomicrobiales</taxon>
        <taxon>Nitrobacteraceae</taxon>
        <taxon>Bradyrhizobium</taxon>
    </lineage>
</organism>
<reference evidence="2 3" key="1">
    <citation type="submission" date="2024-02" db="EMBL/GenBank/DDBJ databases">
        <title>Adaptive strategies in a cosmopolitan and abundant soil bacterium.</title>
        <authorList>
            <person name="Carini P."/>
        </authorList>
    </citation>
    <scope>NUCLEOTIDE SEQUENCE [LARGE SCALE GENOMIC DNA]</scope>
    <source>
        <strain evidence="2 3">AZCC 1608</strain>
    </source>
</reference>
<gene>
    <name evidence="2" type="ORF">V1286_005731</name>
</gene>